<dbReference type="InterPro" id="IPR016163">
    <property type="entry name" value="Ald_DH_C"/>
</dbReference>
<dbReference type="InterPro" id="IPR029510">
    <property type="entry name" value="Ald_DH_CS_GLU"/>
</dbReference>
<feature type="region of interest" description="Disordered" evidence="7">
    <location>
        <begin position="34"/>
        <end position="53"/>
    </location>
</feature>
<feature type="domain" description="Aldehyde dehydrogenase" evidence="8">
    <location>
        <begin position="42"/>
        <end position="491"/>
    </location>
</feature>
<comment type="catalytic activity">
    <reaction evidence="4">
        <text>an aldehyde + NAD(+) + H2O = a carboxylate + NADH + 2 H(+)</text>
        <dbReference type="Rhea" id="RHEA:16185"/>
        <dbReference type="ChEBI" id="CHEBI:15377"/>
        <dbReference type="ChEBI" id="CHEBI:15378"/>
        <dbReference type="ChEBI" id="CHEBI:17478"/>
        <dbReference type="ChEBI" id="CHEBI:29067"/>
        <dbReference type="ChEBI" id="CHEBI:57540"/>
        <dbReference type="ChEBI" id="CHEBI:57945"/>
        <dbReference type="EC" id="1.2.1.3"/>
    </reaction>
</comment>
<dbReference type="PANTHER" id="PTHR11699">
    <property type="entry name" value="ALDEHYDE DEHYDROGENASE-RELATED"/>
    <property type="match status" value="1"/>
</dbReference>
<dbReference type="InterPro" id="IPR016162">
    <property type="entry name" value="Ald_DH_N"/>
</dbReference>
<gene>
    <name evidence="9" type="ORF">B0T15DRAFT_513943</name>
</gene>
<comment type="similarity">
    <text evidence="1 6">Belongs to the aldehyde dehydrogenase family.</text>
</comment>
<dbReference type="InterPro" id="IPR015590">
    <property type="entry name" value="Aldehyde_DH_dom"/>
</dbReference>
<keyword evidence="10" id="KW-1185">Reference proteome</keyword>
<dbReference type="EC" id="1.2.1.3" evidence="3"/>
<evidence type="ECO:0000256" key="5">
    <source>
        <dbReference type="PROSITE-ProRule" id="PRU10007"/>
    </source>
</evidence>
<dbReference type="RefSeq" id="XP_062719592.1">
    <property type="nucleotide sequence ID" value="XM_062868084.1"/>
</dbReference>
<feature type="active site" evidence="5">
    <location>
        <position position="264"/>
    </location>
</feature>
<dbReference type="FunFam" id="3.40.309.10:FF:000012">
    <property type="entry name" value="Betaine aldehyde dehydrogenase"/>
    <property type="match status" value="1"/>
</dbReference>
<dbReference type="Gene3D" id="3.40.309.10">
    <property type="entry name" value="Aldehyde Dehydrogenase, Chain A, domain 2"/>
    <property type="match status" value="1"/>
</dbReference>
<dbReference type="GeneID" id="87886913"/>
<dbReference type="Gene3D" id="3.40.605.10">
    <property type="entry name" value="Aldehyde Dehydrogenase, Chain A, domain 1"/>
    <property type="match status" value="1"/>
</dbReference>
<protein>
    <recommendedName>
        <fullName evidence="3">aldehyde dehydrogenase (NAD(+))</fullName>
        <ecNumber evidence="3">1.2.1.3</ecNumber>
    </recommendedName>
</protein>
<evidence type="ECO:0000313" key="9">
    <source>
        <dbReference type="EMBL" id="KAK3303812.1"/>
    </source>
</evidence>
<evidence type="ECO:0000313" key="10">
    <source>
        <dbReference type="Proteomes" id="UP001273166"/>
    </source>
</evidence>
<evidence type="ECO:0000256" key="6">
    <source>
        <dbReference type="RuleBase" id="RU003345"/>
    </source>
</evidence>
<dbReference type="Pfam" id="PF00171">
    <property type="entry name" value="Aldedh"/>
    <property type="match status" value="1"/>
</dbReference>
<reference evidence="9" key="2">
    <citation type="submission" date="2023-06" db="EMBL/GenBank/DDBJ databases">
        <authorList>
            <consortium name="Lawrence Berkeley National Laboratory"/>
            <person name="Mondo S.J."/>
            <person name="Hensen N."/>
            <person name="Bonometti L."/>
            <person name="Westerberg I."/>
            <person name="Brannstrom I.O."/>
            <person name="Guillou S."/>
            <person name="Cros-Aarteil S."/>
            <person name="Calhoun S."/>
            <person name="Haridas S."/>
            <person name="Kuo A."/>
            <person name="Pangilinan J."/>
            <person name="Riley R."/>
            <person name="Labutti K."/>
            <person name="Andreopoulos B."/>
            <person name="Lipzen A."/>
            <person name="Chen C."/>
            <person name="Yanf M."/>
            <person name="Daum C."/>
            <person name="Ng V."/>
            <person name="Clum A."/>
            <person name="Steindorff A."/>
            <person name="Ohm R."/>
            <person name="Martin F."/>
            <person name="Silar P."/>
            <person name="Natvig D."/>
            <person name="Lalanne C."/>
            <person name="Gautier V."/>
            <person name="Ament-Velasquez S.L."/>
            <person name="Kruys A."/>
            <person name="Hutchinson M.I."/>
            <person name="Powell A.J."/>
            <person name="Barry K."/>
            <person name="Miller A.N."/>
            <person name="Grigoriev I.V."/>
            <person name="Debuchy R."/>
            <person name="Gladieux P."/>
            <person name="Thoren M.H."/>
            <person name="Johannesson H."/>
        </authorList>
    </citation>
    <scope>NUCLEOTIDE SEQUENCE</scope>
    <source>
        <strain evidence="9">CBS 333.67</strain>
    </source>
</reference>
<dbReference type="FunFam" id="3.40.605.10:FF:000007">
    <property type="entry name" value="NAD/NADP-dependent betaine aldehyde dehydrogenase"/>
    <property type="match status" value="1"/>
</dbReference>
<dbReference type="EMBL" id="JAUDZG010000006">
    <property type="protein sequence ID" value="KAK3303812.1"/>
    <property type="molecule type" value="Genomic_DNA"/>
</dbReference>
<name>A0AAJ0LZU9_9PEZI</name>
<dbReference type="SUPFAM" id="SSF53720">
    <property type="entry name" value="ALDH-like"/>
    <property type="match status" value="1"/>
</dbReference>
<evidence type="ECO:0000256" key="7">
    <source>
        <dbReference type="SAM" id="MobiDB-lite"/>
    </source>
</evidence>
<evidence type="ECO:0000256" key="2">
    <source>
        <dbReference type="ARBA" id="ARBA00023002"/>
    </source>
</evidence>
<dbReference type="InterPro" id="IPR016161">
    <property type="entry name" value="Ald_DH/histidinol_DH"/>
</dbReference>
<organism evidence="9 10">
    <name type="scientific">Chaetomium strumarium</name>
    <dbReference type="NCBI Taxonomy" id="1170767"/>
    <lineage>
        <taxon>Eukaryota</taxon>
        <taxon>Fungi</taxon>
        <taxon>Dikarya</taxon>
        <taxon>Ascomycota</taxon>
        <taxon>Pezizomycotina</taxon>
        <taxon>Sordariomycetes</taxon>
        <taxon>Sordariomycetidae</taxon>
        <taxon>Sordariales</taxon>
        <taxon>Chaetomiaceae</taxon>
        <taxon>Chaetomium</taxon>
    </lineage>
</organism>
<sequence length="498" mass="53431">MAEATPLRPRMLINGELVEASDGKTFTVYNPATRDISAQGKSPTPPESLHTVPEASADDTNAAVAAAKAAFPAWEAMGPAKRAVYLKRLAALLREHKDELARLDAIAMGMPVSTHHFAESCARHFEYFAEAWATVQGQASVNTPGYVTMTLRQPYGVVALIIPWNVPCHFLGTKSAPALITGNTVVLKSSEKAPLAVARIAELVKEAGFPPGVFNILSGHGLPSGQILSRHMDVRALSFTGSSRTGKLIQEEAARTNLKKVILELGGKSPALIFEDADLDKAVAQTQFSIQSNSGQVCMANSRIYVQKSVAAQFVAAFKQQFAANTRPGDPLDRATNHGPQADETQYRTVLAYIEDGKAAGGTLALGGHGQLERTNGFFVEPTVFLDAPETARITKEEVFGPVVVINTFDTEAEAVAKANDTEFGLYAAVYTRDVNRAMRVARALESGYVGINCTSPLTGHDLPFGGYKSSGQGREGLLYSMNNFLETKSVIMQIDEA</sequence>
<evidence type="ECO:0000256" key="1">
    <source>
        <dbReference type="ARBA" id="ARBA00009986"/>
    </source>
</evidence>
<reference evidence="9" key="1">
    <citation type="journal article" date="2023" name="Mol. Phylogenet. Evol.">
        <title>Genome-scale phylogeny and comparative genomics of the fungal order Sordariales.</title>
        <authorList>
            <person name="Hensen N."/>
            <person name="Bonometti L."/>
            <person name="Westerberg I."/>
            <person name="Brannstrom I.O."/>
            <person name="Guillou S."/>
            <person name="Cros-Aarteil S."/>
            <person name="Calhoun S."/>
            <person name="Haridas S."/>
            <person name="Kuo A."/>
            <person name="Mondo S."/>
            <person name="Pangilinan J."/>
            <person name="Riley R."/>
            <person name="LaButti K."/>
            <person name="Andreopoulos B."/>
            <person name="Lipzen A."/>
            <person name="Chen C."/>
            <person name="Yan M."/>
            <person name="Daum C."/>
            <person name="Ng V."/>
            <person name="Clum A."/>
            <person name="Steindorff A."/>
            <person name="Ohm R.A."/>
            <person name="Martin F."/>
            <person name="Silar P."/>
            <person name="Natvig D.O."/>
            <person name="Lalanne C."/>
            <person name="Gautier V."/>
            <person name="Ament-Velasquez S.L."/>
            <person name="Kruys A."/>
            <person name="Hutchinson M.I."/>
            <person name="Powell A.J."/>
            <person name="Barry K."/>
            <person name="Miller A.N."/>
            <person name="Grigoriev I.V."/>
            <person name="Debuchy R."/>
            <person name="Gladieux P."/>
            <person name="Hiltunen Thoren M."/>
            <person name="Johannesson H."/>
        </authorList>
    </citation>
    <scope>NUCLEOTIDE SEQUENCE</scope>
    <source>
        <strain evidence="9">CBS 333.67</strain>
    </source>
</reference>
<accession>A0AAJ0LZU9</accession>
<evidence type="ECO:0000259" key="8">
    <source>
        <dbReference type="Pfam" id="PF00171"/>
    </source>
</evidence>
<dbReference type="AlphaFoldDB" id="A0AAJ0LZU9"/>
<proteinExistence type="inferred from homology"/>
<keyword evidence="2 6" id="KW-0560">Oxidoreductase</keyword>
<comment type="caution">
    <text evidence="9">The sequence shown here is derived from an EMBL/GenBank/DDBJ whole genome shotgun (WGS) entry which is preliminary data.</text>
</comment>
<evidence type="ECO:0000256" key="4">
    <source>
        <dbReference type="ARBA" id="ARBA00049194"/>
    </source>
</evidence>
<dbReference type="PROSITE" id="PS00687">
    <property type="entry name" value="ALDEHYDE_DEHYDR_GLU"/>
    <property type="match status" value="1"/>
</dbReference>
<dbReference type="GO" id="GO:0004029">
    <property type="term" value="F:aldehyde dehydrogenase (NAD+) activity"/>
    <property type="evidence" value="ECO:0007669"/>
    <property type="project" value="UniProtKB-EC"/>
</dbReference>
<dbReference type="Proteomes" id="UP001273166">
    <property type="component" value="Unassembled WGS sequence"/>
</dbReference>
<evidence type="ECO:0000256" key="3">
    <source>
        <dbReference type="ARBA" id="ARBA00024226"/>
    </source>
</evidence>